<dbReference type="OrthoDB" id="21915at2"/>
<evidence type="ECO:0000256" key="1">
    <source>
        <dbReference type="SAM" id="SignalP"/>
    </source>
</evidence>
<feature type="chain" id="PRO_5026851464" description="DUF4019 domain-containing protein" evidence="1">
    <location>
        <begin position="35"/>
        <end position="158"/>
    </location>
</feature>
<dbReference type="EMBL" id="QMIF01000002">
    <property type="protein sequence ID" value="TVM35919.1"/>
    <property type="molecule type" value="Genomic_DNA"/>
</dbReference>
<dbReference type="AlphaFoldDB" id="A0A6P1ZLD8"/>
<keyword evidence="1" id="KW-0732">Signal</keyword>
<proteinExistence type="predicted"/>
<name>A0A6P1ZLD8_9BACT</name>
<evidence type="ECO:0000313" key="2">
    <source>
        <dbReference type="EMBL" id="TVM35919.1"/>
    </source>
</evidence>
<gene>
    <name evidence="2" type="ORF">DQK91_04500</name>
</gene>
<accession>A0A6P1ZLD8</accession>
<comment type="caution">
    <text evidence="2">The sequence shown here is derived from an EMBL/GenBank/DDBJ whole genome shotgun (WGS) entry which is preliminary data.</text>
</comment>
<protein>
    <recommendedName>
        <fullName evidence="4">DUF4019 domain-containing protein</fullName>
    </recommendedName>
</protein>
<feature type="signal peptide" evidence="1">
    <location>
        <begin position="1"/>
        <end position="34"/>
    </location>
</feature>
<dbReference type="InterPro" id="IPR025091">
    <property type="entry name" value="DUF4019"/>
</dbReference>
<evidence type="ECO:0000313" key="3">
    <source>
        <dbReference type="Proteomes" id="UP000434052"/>
    </source>
</evidence>
<sequence length="158" mass="17403">MECTTWGACMRSVAVAFTVAILLMLAAFPQYAVAADTDEMTAEKATAKAVPAAEAWLKLVDSGAYEESWDQAAPMFKDRVQKNDWTNAAQAVREPLGPVAERTVETTRYATELPGAPDGHYVIIQFRTVFANKKNSVETVTPMLTEDGTWRVSGYYIK</sequence>
<organism evidence="2 3">
    <name type="scientific">Oceanidesulfovibrio marinus</name>
    <dbReference type="NCBI Taxonomy" id="370038"/>
    <lineage>
        <taxon>Bacteria</taxon>
        <taxon>Pseudomonadati</taxon>
        <taxon>Thermodesulfobacteriota</taxon>
        <taxon>Desulfovibrionia</taxon>
        <taxon>Desulfovibrionales</taxon>
        <taxon>Desulfovibrionaceae</taxon>
        <taxon>Oceanidesulfovibrio</taxon>
    </lineage>
</organism>
<reference evidence="2 3" key="1">
    <citation type="submission" date="2018-06" db="EMBL/GenBank/DDBJ databases">
        <title>Complete genome of Desulfovibrio marinus P48SEP.</title>
        <authorList>
            <person name="Crispim J.S."/>
            <person name="Vidigal P.M.P."/>
            <person name="Silva L.C.F."/>
            <person name="Araujo L.C."/>
            <person name="Laguardia C.N."/>
            <person name="Dias R.S."/>
            <person name="Sousa M.P."/>
            <person name="Paula S.O."/>
            <person name="Silva C."/>
        </authorList>
    </citation>
    <scope>NUCLEOTIDE SEQUENCE [LARGE SCALE GENOMIC DNA]</scope>
    <source>
        <strain evidence="2 3">P48SEP</strain>
    </source>
</reference>
<evidence type="ECO:0008006" key="4">
    <source>
        <dbReference type="Google" id="ProtNLM"/>
    </source>
</evidence>
<dbReference type="Proteomes" id="UP000434052">
    <property type="component" value="Unassembled WGS sequence"/>
</dbReference>
<dbReference type="Pfam" id="PF13211">
    <property type="entry name" value="DUF4019"/>
    <property type="match status" value="1"/>
</dbReference>